<feature type="domain" description="GST C-terminal" evidence="5">
    <location>
        <begin position="85"/>
        <end position="206"/>
    </location>
</feature>
<proteinExistence type="inferred from homology"/>
<comment type="similarity">
    <text evidence="1 3">Belongs to the GST superfamily.</text>
</comment>
<dbReference type="PROSITE" id="PS50404">
    <property type="entry name" value="GST_NTER"/>
    <property type="match status" value="1"/>
</dbReference>
<dbReference type="InterPro" id="IPR004045">
    <property type="entry name" value="Glutathione_S-Trfase_N"/>
</dbReference>
<dbReference type="InterPro" id="IPR040079">
    <property type="entry name" value="Glutathione_S-Trfase"/>
</dbReference>
<dbReference type="PROSITE" id="PS50405">
    <property type="entry name" value="GST_CTER"/>
    <property type="match status" value="1"/>
</dbReference>
<dbReference type="RefSeq" id="WP_188479163.1">
    <property type="nucleotide sequence ID" value="NZ_BMFJ01000002.1"/>
</dbReference>
<dbReference type="SUPFAM" id="SSF52833">
    <property type="entry name" value="Thioredoxin-like"/>
    <property type="match status" value="1"/>
</dbReference>
<evidence type="ECO:0000313" key="6">
    <source>
        <dbReference type="EMBL" id="GGE45304.1"/>
    </source>
</evidence>
<dbReference type="PANTHER" id="PTHR44051">
    <property type="entry name" value="GLUTATHIONE S-TRANSFERASE-RELATED"/>
    <property type="match status" value="1"/>
</dbReference>
<gene>
    <name evidence="6" type="ORF">GCM10011360_35620</name>
</gene>
<dbReference type="SFLD" id="SFLDG00358">
    <property type="entry name" value="Main_(cytGST)"/>
    <property type="match status" value="1"/>
</dbReference>
<dbReference type="SFLD" id="SFLDG01150">
    <property type="entry name" value="Main.1:_Beta-like"/>
    <property type="match status" value="1"/>
</dbReference>
<dbReference type="InterPro" id="IPR036249">
    <property type="entry name" value="Thioredoxin-like_sf"/>
</dbReference>
<dbReference type="AlphaFoldDB" id="A0A917ADB9"/>
<evidence type="ECO:0000259" key="5">
    <source>
        <dbReference type="PROSITE" id="PS50405"/>
    </source>
</evidence>
<dbReference type="SUPFAM" id="SSF47616">
    <property type="entry name" value="GST C-terminal domain-like"/>
    <property type="match status" value="1"/>
</dbReference>
<dbReference type="Gene3D" id="1.20.1050.10">
    <property type="match status" value="1"/>
</dbReference>
<dbReference type="Proteomes" id="UP000612855">
    <property type="component" value="Unassembled WGS sequence"/>
</dbReference>
<dbReference type="InterPro" id="IPR036282">
    <property type="entry name" value="Glutathione-S-Trfase_C_sf"/>
</dbReference>
<dbReference type="EMBL" id="BMFJ01000002">
    <property type="protein sequence ID" value="GGE45304.1"/>
    <property type="molecule type" value="Genomic_DNA"/>
</dbReference>
<dbReference type="GO" id="GO:0016740">
    <property type="term" value="F:transferase activity"/>
    <property type="evidence" value="ECO:0007669"/>
    <property type="project" value="UniProtKB-KW"/>
</dbReference>
<evidence type="ECO:0000256" key="1">
    <source>
        <dbReference type="ARBA" id="ARBA00007409"/>
    </source>
</evidence>
<reference evidence="7" key="1">
    <citation type="journal article" date="2019" name="Int. J. Syst. Evol. Microbiol.">
        <title>The Global Catalogue of Microorganisms (GCM) 10K type strain sequencing project: providing services to taxonomists for standard genome sequencing and annotation.</title>
        <authorList>
            <consortium name="The Broad Institute Genomics Platform"/>
            <consortium name="The Broad Institute Genome Sequencing Center for Infectious Disease"/>
            <person name="Wu L."/>
            <person name="Ma J."/>
        </authorList>
    </citation>
    <scope>NUCLEOTIDE SEQUENCE [LARGE SCALE GENOMIC DNA]</scope>
    <source>
        <strain evidence="7">CGMCC 1.12664</strain>
    </source>
</reference>
<evidence type="ECO:0000256" key="3">
    <source>
        <dbReference type="RuleBase" id="RU003494"/>
    </source>
</evidence>
<keyword evidence="2" id="KW-0808">Transferase</keyword>
<dbReference type="Pfam" id="PF00043">
    <property type="entry name" value="GST_C"/>
    <property type="match status" value="1"/>
</dbReference>
<dbReference type="Pfam" id="PF02798">
    <property type="entry name" value="GST_N"/>
    <property type="match status" value="1"/>
</dbReference>
<comment type="caution">
    <text evidence="6">The sequence shown here is derived from an EMBL/GenBank/DDBJ whole genome shotgun (WGS) entry which is preliminary data.</text>
</comment>
<protein>
    <submittedName>
        <fullName evidence="6">Glutathione S-transferase</fullName>
    </submittedName>
</protein>
<dbReference type="PANTHER" id="PTHR44051:SF19">
    <property type="entry name" value="DISULFIDE-BOND OXIDOREDUCTASE YFCG"/>
    <property type="match status" value="1"/>
</dbReference>
<evidence type="ECO:0000256" key="2">
    <source>
        <dbReference type="ARBA" id="ARBA00022679"/>
    </source>
</evidence>
<keyword evidence="7" id="KW-1185">Reference proteome</keyword>
<dbReference type="InterPro" id="IPR004046">
    <property type="entry name" value="GST_C"/>
</dbReference>
<organism evidence="6 7">
    <name type="scientific">Primorskyibacter flagellatus</name>
    <dbReference type="NCBI Taxonomy" id="1387277"/>
    <lineage>
        <taxon>Bacteria</taxon>
        <taxon>Pseudomonadati</taxon>
        <taxon>Pseudomonadota</taxon>
        <taxon>Alphaproteobacteria</taxon>
        <taxon>Rhodobacterales</taxon>
        <taxon>Roseobacteraceae</taxon>
        <taxon>Primorskyibacter</taxon>
    </lineage>
</organism>
<accession>A0A917ADB9</accession>
<evidence type="ECO:0000259" key="4">
    <source>
        <dbReference type="PROSITE" id="PS50404"/>
    </source>
</evidence>
<evidence type="ECO:0000313" key="7">
    <source>
        <dbReference type="Proteomes" id="UP000612855"/>
    </source>
</evidence>
<dbReference type="SFLD" id="SFLDS00019">
    <property type="entry name" value="Glutathione_Transferase_(cytos"/>
    <property type="match status" value="1"/>
</dbReference>
<sequence>MKLLGHPSTINTRKVLWTCAELGLTPETEDRGGGTASTLDPAFLAINPKGLVPVLVDGDLVLTESNSICRYLVAREGRADLLPADPAGRAGVESWMDWQATELNSAWRYVFMGRVRKHPAFSDAEAQAASVAEWNRLMTLLDTRLVATGAYVTGPQFTLADIVLAVSVNRWEMTPMERPDLPAVSAWMSRMADRPGFRSHCRNAIP</sequence>
<dbReference type="InterPro" id="IPR010987">
    <property type="entry name" value="Glutathione-S-Trfase_C-like"/>
</dbReference>
<name>A0A917ADB9_9RHOB</name>
<dbReference type="FunFam" id="3.40.30.10:FF:000039">
    <property type="entry name" value="Glutathione S-transferase domain"/>
    <property type="match status" value="1"/>
</dbReference>
<feature type="domain" description="GST N-terminal" evidence="4">
    <location>
        <begin position="1"/>
        <end position="80"/>
    </location>
</feature>
<dbReference type="Gene3D" id="3.40.30.10">
    <property type="entry name" value="Glutaredoxin"/>
    <property type="match status" value="1"/>
</dbReference>